<dbReference type="AlphaFoldDB" id="B4S865"/>
<accession>B4S865</accession>
<protein>
    <submittedName>
        <fullName evidence="1">Uncharacterized protein</fullName>
    </submittedName>
</protein>
<dbReference type="KEGG" id="paa:Paes_1224"/>
<dbReference type="EMBL" id="CP001108">
    <property type="protein sequence ID" value="ACF46252.1"/>
    <property type="molecule type" value="Genomic_DNA"/>
</dbReference>
<keyword evidence="2" id="KW-1185">Reference proteome</keyword>
<evidence type="ECO:0000313" key="2">
    <source>
        <dbReference type="Proteomes" id="UP000002725"/>
    </source>
</evidence>
<organism evidence="1 2">
    <name type="scientific">Prosthecochloris aestuarii (strain DSM 271 / SK 413)</name>
    <dbReference type="NCBI Taxonomy" id="290512"/>
    <lineage>
        <taxon>Bacteria</taxon>
        <taxon>Pseudomonadati</taxon>
        <taxon>Chlorobiota</taxon>
        <taxon>Chlorobiia</taxon>
        <taxon>Chlorobiales</taxon>
        <taxon>Chlorobiaceae</taxon>
        <taxon>Prosthecochloris</taxon>
    </lineage>
</organism>
<reference evidence="1" key="1">
    <citation type="submission" date="2008-06" db="EMBL/GenBank/DDBJ databases">
        <title>Complete sequence of chromosome of Prosthecochloris aestuarii DSM 271.</title>
        <authorList>
            <consortium name="US DOE Joint Genome Institute"/>
            <person name="Lucas S."/>
            <person name="Copeland A."/>
            <person name="Lapidus A."/>
            <person name="Glavina del Rio T."/>
            <person name="Dalin E."/>
            <person name="Tice H."/>
            <person name="Bruce D."/>
            <person name="Goodwin L."/>
            <person name="Pitluck S."/>
            <person name="Schmutz J."/>
            <person name="Larimer F."/>
            <person name="Land M."/>
            <person name="Hauser L."/>
            <person name="Kyrpides N."/>
            <person name="Anderson I."/>
            <person name="Liu Z."/>
            <person name="Li T."/>
            <person name="Zhao F."/>
            <person name="Overmann J."/>
            <person name="Bryant D.A."/>
            <person name="Richardson P."/>
        </authorList>
    </citation>
    <scope>NUCLEOTIDE SEQUENCE [LARGE SCALE GENOMIC DNA]</scope>
    <source>
        <strain evidence="1">DSM 271</strain>
    </source>
</reference>
<dbReference type="eggNOG" id="ENOG502ZV94">
    <property type="taxonomic scope" value="Bacteria"/>
</dbReference>
<dbReference type="HOGENOM" id="CLU_1406533_0_0_10"/>
<gene>
    <name evidence="1" type="ordered locus">Paes_1224</name>
</gene>
<dbReference type="Proteomes" id="UP000002725">
    <property type="component" value="Chromosome"/>
</dbReference>
<proteinExistence type="predicted"/>
<evidence type="ECO:0000313" key="1">
    <source>
        <dbReference type="EMBL" id="ACF46252.1"/>
    </source>
</evidence>
<sequence>MEHNASYGLLRDLFEEYSDWYVDLADEYGSLPRSISGVAENGEQFIYLLDDLELHHMIRNKFLRFVLDECNAVAYAYAGIEISGDSNLAQVEEVLNVVVADSHRYIIGVWQVIRREDGTVADLRHMGNTQGDDPEKHSGSWLLCGSVRFQEAESAKFKALWNEVKPGVVFKDRHATD</sequence>
<name>B4S865_PROA2</name>
<dbReference type="RefSeq" id="WP_012505787.1">
    <property type="nucleotide sequence ID" value="NC_011059.1"/>
</dbReference>